<dbReference type="InterPro" id="IPR012349">
    <property type="entry name" value="Split_barrel_FMN-bd"/>
</dbReference>
<evidence type="ECO:0000313" key="6">
    <source>
        <dbReference type="Proteomes" id="UP000886851"/>
    </source>
</evidence>
<dbReference type="AlphaFoldDB" id="A0A9D1ZK93"/>
<reference evidence="5" key="2">
    <citation type="submission" date="2021-04" db="EMBL/GenBank/DDBJ databases">
        <authorList>
            <person name="Gilroy R."/>
        </authorList>
    </citation>
    <scope>NUCLEOTIDE SEQUENCE</scope>
    <source>
        <strain evidence="5">Gambia2-208</strain>
    </source>
</reference>
<evidence type="ECO:0000313" key="5">
    <source>
        <dbReference type="EMBL" id="HIY89343.1"/>
    </source>
</evidence>
<comment type="cofactor">
    <cofactor evidence="1">
        <name>FMN</name>
        <dbReference type="ChEBI" id="CHEBI:58210"/>
    </cofactor>
</comment>
<keyword evidence="2" id="KW-0285">Flavoprotein</keyword>
<evidence type="ECO:0000256" key="1">
    <source>
        <dbReference type="ARBA" id="ARBA00001917"/>
    </source>
</evidence>
<dbReference type="InterPro" id="IPR002563">
    <property type="entry name" value="Flavin_Rdtase-like_dom"/>
</dbReference>
<dbReference type="PROSITE" id="PS51257">
    <property type="entry name" value="PROKAR_LIPOPROTEIN"/>
    <property type="match status" value="1"/>
</dbReference>
<reference evidence="5" key="1">
    <citation type="journal article" date="2021" name="PeerJ">
        <title>Extensive microbial diversity within the chicken gut microbiome revealed by metagenomics and culture.</title>
        <authorList>
            <person name="Gilroy R."/>
            <person name="Ravi A."/>
            <person name="Getino M."/>
            <person name="Pursley I."/>
            <person name="Horton D.L."/>
            <person name="Alikhan N.F."/>
            <person name="Baker D."/>
            <person name="Gharbi K."/>
            <person name="Hall N."/>
            <person name="Watson M."/>
            <person name="Adriaenssens E.M."/>
            <person name="Foster-Nyarko E."/>
            <person name="Jarju S."/>
            <person name="Secka A."/>
            <person name="Antonio M."/>
            <person name="Oren A."/>
            <person name="Chaudhuri R.R."/>
            <person name="La Ragione R."/>
            <person name="Hildebrand F."/>
            <person name="Pallen M.J."/>
        </authorList>
    </citation>
    <scope>NUCLEOTIDE SEQUENCE</scope>
    <source>
        <strain evidence="5">Gambia2-208</strain>
    </source>
</reference>
<name>A0A9D1ZK93_9BACE</name>
<dbReference type="GO" id="GO:0016646">
    <property type="term" value="F:oxidoreductase activity, acting on the CH-NH group of donors, NAD or NADP as acceptor"/>
    <property type="evidence" value="ECO:0007669"/>
    <property type="project" value="UniProtKB-ARBA"/>
</dbReference>
<dbReference type="InterPro" id="IPR052174">
    <property type="entry name" value="Flavoredoxin"/>
</dbReference>
<dbReference type="PANTHER" id="PTHR43567">
    <property type="entry name" value="FLAVOREDOXIN-RELATED-RELATED"/>
    <property type="match status" value="1"/>
</dbReference>
<dbReference type="SMART" id="SM00903">
    <property type="entry name" value="Flavin_Reduct"/>
    <property type="match status" value="1"/>
</dbReference>
<dbReference type="Gene3D" id="2.30.110.10">
    <property type="entry name" value="Electron Transport, Fmn-binding Protein, Chain A"/>
    <property type="match status" value="1"/>
</dbReference>
<dbReference type="GO" id="GO:0010181">
    <property type="term" value="F:FMN binding"/>
    <property type="evidence" value="ECO:0007669"/>
    <property type="project" value="InterPro"/>
</dbReference>
<protein>
    <submittedName>
        <fullName evidence="5">Flavin reductase family protein</fullName>
    </submittedName>
</protein>
<evidence type="ECO:0000256" key="2">
    <source>
        <dbReference type="ARBA" id="ARBA00022630"/>
    </source>
</evidence>
<dbReference type="Proteomes" id="UP000886851">
    <property type="component" value="Unassembled WGS sequence"/>
</dbReference>
<feature type="domain" description="Flavin reductase like" evidence="4">
    <location>
        <begin position="10"/>
        <end position="157"/>
    </location>
</feature>
<dbReference type="SUPFAM" id="SSF50475">
    <property type="entry name" value="FMN-binding split barrel"/>
    <property type="match status" value="1"/>
</dbReference>
<comment type="similarity">
    <text evidence="3">Belongs to the flavoredoxin family.</text>
</comment>
<organism evidence="5 6">
    <name type="scientific">Candidatus Bacteroides pullicola</name>
    <dbReference type="NCBI Taxonomy" id="2838475"/>
    <lineage>
        <taxon>Bacteria</taxon>
        <taxon>Pseudomonadati</taxon>
        <taxon>Bacteroidota</taxon>
        <taxon>Bacteroidia</taxon>
        <taxon>Bacteroidales</taxon>
        <taxon>Bacteroidaceae</taxon>
        <taxon>Bacteroides</taxon>
    </lineage>
</organism>
<dbReference type="Pfam" id="PF01613">
    <property type="entry name" value="Flavin_Reduct"/>
    <property type="match status" value="1"/>
</dbReference>
<dbReference type="PANTHER" id="PTHR43567:SF1">
    <property type="entry name" value="FLAVOREDOXIN"/>
    <property type="match status" value="1"/>
</dbReference>
<comment type="caution">
    <text evidence="5">The sequence shown here is derived from an EMBL/GenBank/DDBJ whole genome shotgun (WGS) entry which is preliminary data.</text>
</comment>
<evidence type="ECO:0000259" key="4">
    <source>
        <dbReference type="SMART" id="SM00903"/>
    </source>
</evidence>
<sequence length="190" mass="21439">MKQDWKPGTMIYPLPAVLVSCGSTPEEYNLLTVAWTGTLCTNPPMCYISVRPERHSYDIIRRHMEFVINLTTRDMARATDWCGVRSGRDYNKFEEMGLTPGRCTVVSAPLVEESPLCIECRVKEILSLGSHDLFIADVVNVRADDRYLDPATGKFDLASSQPLVYVHGNYYDLGAHIGKFGWSVEKKKKS</sequence>
<dbReference type="EMBL" id="DXCV01000082">
    <property type="protein sequence ID" value="HIY89343.1"/>
    <property type="molecule type" value="Genomic_DNA"/>
</dbReference>
<gene>
    <name evidence="5" type="ORF">H9824_11670</name>
</gene>
<evidence type="ECO:0000256" key="3">
    <source>
        <dbReference type="ARBA" id="ARBA00038054"/>
    </source>
</evidence>
<accession>A0A9D1ZK93</accession>
<proteinExistence type="inferred from homology"/>